<protein>
    <submittedName>
        <fullName evidence="9">ComEC/Rec2 family competence protein</fullName>
    </submittedName>
</protein>
<feature type="domain" description="DUF4131" evidence="8">
    <location>
        <begin position="31"/>
        <end position="186"/>
    </location>
</feature>
<feature type="transmembrane region" description="Helical" evidence="6">
    <location>
        <begin position="491"/>
        <end position="511"/>
    </location>
</feature>
<feature type="transmembrane region" description="Helical" evidence="6">
    <location>
        <begin position="457"/>
        <end position="479"/>
    </location>
</feature>
<dbReference type="Pfam" id="PF13567">
    <property type="entry name" value="DUF4131"/>
    <property type="match status" value="1"/>
</dbReference>
<dbReference type="Pfam" id="PF03772">
    <property type="entry name" value="Competence"/>
    <property type="match status" value="1"/>
</dbReference>
<feature type="transmembrane region" description="Helical" evidence="6">
    <location>
        <begin position="325"/>
        <end position="343"/>
    </location>
</feature>
<evidence type="ECO:0000256" key="4">
    <source>
        <dbReference type="ARBA" id="ARBA00022989"/>
    </source>
</evidence>
<evidence type="ECO:0000259" key="8">
    <source>
        <dbReference type="Pfam" id="PF13567"/>
    </source>
</evidence>
<feature type="transmembrane region" description="Helical" evidence="6">
    <location>
        <begin position="518"/>
        <end position="535"/>
    </location>
</feature>
<keyword evidence="2" id="KW-1003">Cell membrane</keyword>
<sequence>MFSFFSPFPFLRLCLWWAIGIILVPENSSEWLNQVLFCLFLGALFCLIIWIKNRYLFQAYLVSIIFFFAGYLRTLDLKNQYQKLPSDVIAFRFQLVSTPIKKPKTYAFVGEISAYLNSKGAWNPIRTRCQFYLEQSADAPHLGDSYLSKAHPQSIRPAAFPFSQNWPVYYGRKGIYATSFLPGKWTKKLQCNSGNFAFKSFFERVQHNLLQHIHRALPGERNRAVGGAMLLGGHEAIDIETRKSFAALGAIHILSVSGMHVGILFLCIQFFLKFIPQRNRIISIGIFILTLLIIWTYAGITGFSAPVLRTSCMFSVVLFAQTFRFSLNSINLLAFTGFVMLVWDPMQLYDAGFQLSFLAVLGILMYQSALSVIWEPNIKHPIVQYIVKQAWALTTVAIAAQVLTFPWILYYFHQFPHVGIMLLANPLLVLISSVSLILGLAFLLLAPFLQALSFSHLYVIMGKILDASFTFLHEVMFWIDHAFQPTIPFLHWESGLFIPYYLILLLVKFWWDNRQGATLGFLGLLFVVSISYIQLEQWQALRNQKIAYLGQYRGEPVWLELQGLKAKLLASSRIYQDPAWIQSNISPVLAHHFIQDTIQLEWKSEKNVSWLWKGKKFYLANQFQVVSPGTIDVLIIDSKLKKQKFDWLISSNRADWLWTQSISAYYFKKLERLSPSSSHQVALDTVSALVY</sequence>
<dbReference type="InterPro" id="IPR004477">
    <property type="entry name" value="ComEC_N"/>
</dbReference>
<evidence type="ECO:0000256" key="1">
    <source>
        <dbReference type="ARBA" id="ARBA00004651"/>
    </source>
</evidence>
<evidence type="ECO:0000313" key="10">
    <source>
        <dbReference type="Proteomes" id="UP001321186"/>
    </source>
</evidence>
<evidence type="ECO:0000259" key="7">
    <source>
        <dbReference type="Pfam" id="PF03772"/>
    </source>
</evidence>
<feature type="transmembrane region" description="Helical" evidence="6">
    <location>
        <begin position="57"/>
        <end position="75"/>
    </location>
</feature>
<dbReference type="Proteomes" id="UP001321186">
    <property type="component" value="Unassembled WGS sequence"/>
</dbReference>
<organism evidence="9 10">
    <name type="scientific">Aquirufa ecclesiirivi</name>
    <dbReference type="NCBI Taxonomy" id="2715124"/>
    <lineage>
        <taxon>Bacteria</taxon>
        <taxon>Pseudomonadati</taxon>
        <taxon>Bacteroidota</taxon>
        <taxon>Cytophagia</taxon>
        <taxon>Cytophagales</taxon>
        <taxon>Flectobacillaceae</taxon>
        <taxon>Aquirufa</taxon>
    </lineage>
</organism>
<evidence type="ECO:0000256" key="3">
    <source>
        <dbReference type="ARBA" id="ARBA00022692"/>
    </source>
</evidence>
<dbReference type="RefSeq" id="WP_269010059.1">
    <property type="nucleotide sequence ID" value="NZ_JAANOH010000002.1"/>
</dbReference>
<proteinExistence type="predicted"/>
<dbReference type="PANTHER" id="PTHR30619">
    <property type="entry name" value="DNA INTERNALIZATION/COMPETENCE PROTEIN COMEC/REC2"/>
    <property type="match status" value="1"/>
</dbReference>
<feature type="transmembrane region" description="Helical" evidence="6">
    <location>
        <begin position="418"/>
        <end position="445"/>
    </location>
</feature>
<comment type="subcellular location">
    <subcellularLocation>
        <location evidence="1">Cell membrane</location>
        <topology evidence="1">Multi-pass membrane protein</topology>
    </subcellularLocation>
</comment>
<name>A0ABT4JG31_9BACT</name>
<evidence type="ECO:0000313" key="9">
    <source>
        <dbReference type="EMBL" id="MCZ2475252.1"/>
    </source>
</evidence>
<feature type="transmembrane region" description="Helical" evidence="6">
    <location>
        <begin position="31"/>
        <end position="51"/>
    </location>
</feature>
<feature type="transmembrane region" description="Helical" evidence="6">
    <location>
        <begin position="245"/>
        <end position="272"/>
    </location>
</feature>
<dbReference type="InterPro" id="IPR025405">
    <property type="entry name" value="DUF4131"/>
</dbReference>
<evidence type="ECO:0000256" key="5">
    <source>
        <dbReference type="ARBA" id="ARBA00023136"/>
    </source>
</evidence>
<evidence type="ECO:0000256" key="2">
    <source>
        <dbReference type="ARBA" id="ARBA00022475"/>
    </source>
</evidence>
<keyword evidence="4 6" id="KW-1133">Transmembrane helix</keyword>
<feature type="transmembrane region" description="Helical" evidence="6">
    <location>
        <begin position="390"/>
        <end position="412"/>
    </location>
</feature>
<keyword evidence="5 6" id="KW-0472">Membrane</keyword>
<dbReference type="InterPro" id="IPR052159">
    <property type="entry name" value="Competence_DNA_uptake"/>
</dbReference>
<comment type="caution">
    <text evidence="9">The sequence shown here is derived from an EMBL/GenBank/DDBJ whole genome shotgun (WGS) entry which is preliminary data.</text>
</comment>
<keyword evidence="3 6" id="KW-0812">Transmembrane</keyword>
<evidence type="ECO:0000256" key="6">
    <source>
        <dbReference type="SAM" id="Phobius"/>
    </source>
</evidence>
<dbReference type="EMBL" id="JAANOH010000002">
    <property type="protein sequence ID" value="MCZ2475252.1"/>
    <property type="molecule type" value="Genomic_DNA"/>
</dbReference>
<dbReference type="PANTHER" id="PTHR30619:SF1">
    <property type="entry name" value="RECOMBINATION PROTEIN 2"/>
    <property type="match status" value="1"/>
</dbReference>
<gene>
    <name evidence="9" type="ORF">G9H61_07330</name>
</gene>
<dbReference type="NCBIfam" id="TIGR00360">
    <property type="entry name" value="ComEC_N-term"/>
    <property type="match status" value="1"/>
</dbReference>
<accession>A0ABT4JG31</accession>
<reference evidence="9 10" key="1">
    <citation type="submission" date="2020-03" db="EMBL/GenBank/DDBJ databases">
        <authorList>
            <person name="Pitt A."/>
            <person name="Hahn M.W."/>
        </authorList>
    </citation>
    <scope>NUCLEOTIDE SEQUENCE [LARGE SCALE GENOMIC DNA]</scope>
    <source>
        <strain evidence="9 10">5A-MARBSE</strain>
    </source>
</reference>
<feature type="transmembrane region" description="Helical" evidence="6">
    <location>
        <begin position="6"/>
        <end position="24"/>
    </location>
</feature>
<feature type="transmembrane region" description="Helical" evidence="6">
    <location>
        <begin position="355"/>
        <end position="378"/>
    </location>
</feature>
<feature type="transmembrane region" description="Helical" evidence="6">
    <location>
        <begin position="284"/>
        <end position="305"/>
    </location>
</feature>
<feature type="domain" description="ComEC/Rec2-related protein" evidence="7">
    <location>
        <begin position="229"/>
        <end position="512"/>
    </location>
</feature>
<keyword evidence="10" id="KW-1185">Reference proteome</keyword>